<feature type="non-terminal residue" evidence="2">
    <location>
        <position position="1"/>
    </location>
</feature>
<protein>
    <submittedName>
        <fullName evidence="2">41813_t:CDS:1</fullName>
    </submittedName>
</protein>
<feature type="compositionally biased region" description="Low complexity" evidence="1">
    <location>
        <begin position="49"/>
        <end position="62"/>
    </location>
</feature>
<feature type="compositionally biased region" description="Basic residues" evidence="1">
    <location>
        <begin position="1"/>
        <end position="19"/>
    </location>
</feature>
<gene>
    <name evidence="2" type="ORF">GMARGA_LOCUS41872</name>
</gene>
<comment type="caution">
    <text evidence="2">The sequence shown here is derived from an EMBL/GenBank/DDBJ whole genome shotgun (WGS) entry which is preliminary data.</text>
</comment>
<feature type="region of interest" description="Disordered" evidence="1">
    <location>
        <begin position="1"/>
        <end position="75"/>
    </location>
</feature>
<dbReference type="Proteomes" id="UP000789901">
    <property type="component" value="Unassembled WGS sequence"/>
</dbReference>
<organism evidence="2 3">
    <name type="scientific">Gigaspora margarita</name>
    <dbReference type="NCBI Taxonomy" id="4874"/>
    <lineage>
        <taxon>Eukaryota</taxon>
        <taxon>Fungi</taxon>
        <taxon>Fungi incertae sedis</taxon>
        <taxon>Mucoromycota</taxon>
        <taxon>Glomeromycotina</taxon>
        <taxon>Glomeromycetes</taxon>
        <taxon>Diversisporales</taxon>
        <taxon>Gigasporaceae</taxon>
        <taxon>Gigaspora</taxon>
    </lineage>
</organism>
<evidence type="ECO:0000256" key="1">
    <source>
        <dbReference type="SAM" id="MobiDB-lite"/>
    </source>
</evidence>
<evidence type="ECO:0000313" key="2">
    <source>
        <dbReference type="EMBL" id="CAG8853051.1"/>
    </source>
</evidence>
<feature type="compositionally biased region" description="Basic and acidic residues" evidence="1">
    <location>
        <begin position="32"/>
        <end position="43"/>
    </location>
</feature>
<accession>A0ABN7XCQ6</accession>
<keyword evidence="3" id="KW-1185">Reference proteome</keyword>
<name>A0ABN7XCQ6_GIGMA</name>
<reference evidence="2 3" key="1">
    <citation type="submission" date="2021-06" db="EMBL/GenBank/DDBJ databases">
        <authorList>
            <person name="Kallberg Y."/>
            <person name="Tangrot J."/>
            <person name="Rosling A."/>
        </authorList>
    </citation>
    <scope>NUCLEOTIDE SEQUENCE [LARGE SCALE GENOMIC DNA]</scope>
    <source>
        <strain evidence="2 3">120-4 pot B 10/14</strain>
    </source>
</reference>
<proteinExistence type="predicted"/>
<dbReference type="EMBL" id="CAJVQB010119335">
    <property type="protein sequence ID" value="CAG8853051.1"/>
    <property type="molecule type" value="Genomic_DNA"/>
</dbReference>
<feature type="compositionally biased region" description="Acidic residues" evidence="1">
    <location>
        <begin position="63"/>
        <end position="75"/>
    </location>
</feature>
<sequence>EPVRKRKNISKKISKAYKRPRVETSEVECEDQEKLPENPKEAEKEPEDNNSSSLLSSSSSSSNDDDSEEEMDEND</sequence>
<evidence type="ECO:0000313" key="3">
    <source>
        <dbReference type="Proteomes" id="UP000789901"/>
    </source>
</evidence>
<feature type="non-terminal residue" evidence="2">
    <location>
        <position position="75"/>
    </location>
</feature>